<evidence type="ECO:0000256" key="2">
    <source>
        <dbReference type="ARBA" id="ARBA00023002"/>
    </source>
</evidence>
<dbReference type="SUPFAM" id="SSF53223">
    <property type="entry name" value="Aminoacid dehydrogenase-like, N-terminal domain"/>
    <property type="match status" value="1"/>
</dbReference>
<name>A0A835TNB6_9ROSI</name>
<dbReference type="PANTHER" id="PTHR11606">
    <property type="entry name" value="GLUTAMATE DEHYDROGENASE"/>
    <property type="match status" value="1"/>
</dbReference>
<organism evidence="4 5">
    <name type="scientific">Salix dunnii</name>
    <dbReference type="NCBI Taxonomy" id="1413687"/>
    <lineage>
        <taxon>Eukaryota</taxon>
        <taxon>Viridiplantae</taxon>
        <taxon>Streptophyta</taxon>
        <taxon>Embryophyta</taxon>
        <taxon>Tracheophyta</taxon>
        <taxon>Spermatophyta</taxon>
        <taxon>Magnoliopsida</taxon>
        <taxon>eudicotyledons</taxon>
        <taxon>Gunneridae</taxon>
        <taxon>Pentapetalae</taxon>
        <taxon>rosids</taxon>
        <taxon>fabids</taxon>
        <taxon>Malpighiales</taxon>
        <taxon>Salicaceae</taxon>
        <taxon>Saliceae</taxon>
        <taxon>Salix</taxon>
    </lineage>
</organism>
<evidence type="ECO:0000313" key="4">
    <source>
        <dbReference type="EMBL" id="KAF9689748.1"/>
    </source>
</evidence>
<dbReference type="InterPro" id="IPR006097">
    <property type="entry name" value="Glu/Leu/Phe/Val/Trp_DH_dimer"/>
</dbReference>
<feature type="domain" description="Glutamate/phenylalanine/leucine/valine/L-tryptophan dehydrogenase dimerisation" evidence="3">
    <location>
        <begin position="4"/>
        <end position="66"/>
    </location>
</feature>
<protein>
    <recommendedName>
        <fullName evidence="3">Glutamate/phenylalanine/leucine/valine/L-tryptophan dehydrogenase dimerisation domain-containing protein</fullName>
    </recommendedName>
</protein>
<evidence type="ECO:0000259" key="3">
    <source>
        <dbReference type="Pfam" id="PF02812"/>
    </source>
</evidence>
<dbReference type="Pfam" id="PF02812">
    <property type="entry name" value="ELFV_dehydrog_N"/>
    <property type="match status" value="1"/>
</dbReference>
<reference evidence="4 5" key="1">
    <citation type="submission" date="2020-10" db="EMBL/GenBank/DDBJ databases">
        <title>Plant Genome Project.</title>
        <authorList>
            <person name="Zhang R.-G."/>
        </authorList>
    </citation>
    <scope>NUCLEOTIDE SEQUENCE [LARGE SCALE GENOMIC DNA]</scope>
    <source>
        <strain evidence="4">FAFU-HL-1</strain>
        <tissue evidence="4">Leaf</tissue>
    </source>
</reference>
<keyword evidence="5" id="KW-1185">Reference proteome</keyword>
<sequence>MTGMVKSAIADIPFGGANCGIGCDPGELIASELERLVRVFIQKIHDLIAIHRDVPAPDMGTDSQDLGGSLGRDAATSHGVVTSALFWAHVIVVSNIVGAVKKQDDIDISTLLKHKESTQNLKDFEGKDVMDDNCIDISCVRVLFII</sequence>
<proteinExistence type="inferred from homology"/>
<dbReference type="GO" id="GO:0004352">
    <property type="term" value="F:glutamate dehydrogenase (NAD+) activity"/>
    <property type="evidence" value="ECO:0007669"/>
    <property type="project" value="TreeGrafter"/>
</dbReference>
<comment type="similarity">
    <text evidence="1">Belongs to the Glu/Leu/Phe/Val dehydrogenases family.</text>
</comment>
<dbReference type="OrthoDB" id="1732790at2759"/>
<dbReference type="Gene3D" id="3.40.50.10860">
    <property type="entry name" value="Leucine Dehydrogenase, chain A, domain 1"/>
    <property type="match status" value="1"/>
</dbReference>
<accession>A0A835TNB6</accession>
<dbReference type="InterPro" id="IPR046346">
    <property type="entry name" value="Aminoacid_DH-like_N_sf"/>
</dbReference>
<dbReference type="GO" id="GO:0006538">
    <property type="term" value="P:L-glutamate catabolic process"/>
    <property type="evidence" value="ECO:0007669"/>
    <property type="project" value="TreeGrafter"/>
</dbReference>
<keyword evidence="2" id="KW-0560">Oxidoreductase</keyword>
<dbReference type="PANTHER" id="PTHR11606:SF31">
    <property type="entry name" value="GLUTAMATE DEHYDROGENASE"/>
    <property type="match status" value="1"/>
</dbReference>
<gene>
    <name evidence="4" type="ORF">SADUNF_Sadunf01G0124500</name>
</gene>
<dbReference type="Proteomes" id="UP000657918">
    <property type="component" value="Unassembled WGS sequence"/>
</dbReference>
<dbReference type="EMBL" id="JADGMS010000001">
    <property type="protein sequence ID" value="KAF9689748.1"/>
    <property type="molecule type" value="Genomic_DNA"/>
</dbReference>
<dbReference type="AlphaFoldDB" id="A0A835TNB6"/>
<evidence type="ECO:0000256" key="1">
    <source>
        <dbReference type="ARBA" id="ARBA00006382"/>
    </source>
</evidence>
<dbReference type="GO" id="GO:0005739">
    <property type="term" value="C:mitochondrion"/>
    <property type="evidence" value="ECO:0007669"/>
    <property type="project" value="TreeGrafter"/>
</dbReference>
<comment type="caution">
    <text evidence="4">The sequence shown here is derived from an EMBL/GenBank/DDBJ whole genome shotgun (WGS) entry which is preliminary data.</text>
</comment>
<evidence type="ECO:0000313" key="5">
    <source>
        <dbReference type="Proteomes" id="UP000657918"/>
    </source>
</evidence>